<organism evidence="1 2">
    <name type="scientific">Trichonephila clavipes</name>
    <name type="common">Golden silk orbweaver</name>
    <name type="synonym">Nephila clavipes</name>
    <dbReference type="NCBI Taxonomy" id="2585209"/>
    <lineage>
        <taxon>Eukaryota</taxon>
        <taxon>Metazoa</taxon>
        <taxon>Ecdysozoa</taxon>
        <taxon>Arthropoda</taxon>
        <taxon>Chelicerata</taxon>
        <taxon>Arachnida</taxon>
        <taxon>Araneae</taxon>
        <taxon>Araneomorphae</taxon>
        <taxon>Entelegynae</taxon>
        <taxon>Araneoidea</taxon>
        <taxon>Nephilidae</taxon>
        <taxon>Trichonephila</taxon>
    </lineage>
</organism>
<name>A0A8X6RAL7_TRICX</name>
<proteinExistence type="predicted"/>
<accession>A0A8X6RAL7</accession>
<evidence type="ECO:0000313" key="2">
    <source>
        <dbReference type="Proteomes" id="UP000887159"/>
    </source>
</evidence>
<protein>
    <submittedName>
        <fullName evidence="1">Uncharacterized protein</fullName>
    </submittedName>
</protein>
<comment type="caution">
    <text evidence="1">The sequence shown here is derived from an EMBL/GenBank/DDBJ whole genome shotgun (WGS) entry which is preliminary data.</text>
</comment>
<keyword evidence="2" id="KW-1185">Reference proteome</keyword>
<dbReference type="Proteomes" id="UP000887159">
    <property type="component" value="Unassembled WGS sequence"/>
</dbReference>
<sequence length="78" mass="8983">MHQVFIKTFKLTIQDDQLHFSMKLCDRTTNTVLDIRNAEVHEQMFRSGGLSEARDPQCLSPQTSLVLIYRHTAFGMKG</sequence>
<dbReference type="AlphaFoldDB" id="A0A8X6RAL7"/>
<evidence type="ECO:0000313" key="1">
    <source>
        <dbReference type="EMBL" id="GFX89002.1"/>
    </source>
</evidence>
<gene>
    <name evidence="1" type="ORF">TNCV_2853021</name>
</gene>
<dbReference type="EMBL" id="BMAU01021067">
    <property type="protein sequence ID" value="GFX89002.1"/>
    <property type="molecule type" value="Genomic_DNA"/>
</dbReference>
<reference evidence="1" key="1">
    <citation type="submission" date="2020-08" db="EMBL/GenBank/DDBJ databases">
        <title>Multicomponent nature underlies the extraordinary mechanical properties of spider dragline silk.</title>
        <authorList>
            <person name="Kono N."/>
            <person name="Nakamura H."/>
            <person name="Mori M."/>
            <person name="Yoshida Y."/>
            <person name="Ohtoshi R."/>
            <person name="Malay A.D."/>
            <person name="Moran D.A.P."/>
            <person name="Tomita M."/>
            <person name="Numata K."/>
            <person name="Arakawa K."/>
        </authorList>
    </citation>
    <scope>NUCLEOTIDE SEQUENCE</scope>
</reference>